<dbReference type="Proteomes" id="UP001497453">
    <property type="component" value="Chromosome 6"/>
</dbReference>
<name>A0ABP1DUX3_9APHY</name>
<evidence type="ECO:0000256" key="4">
    <source>
        <dbReference type="ARBA" id="ARBA00022989"/>
    </source>
</evidence>
<comment type="subcellular location">
    <subcellularLocation>
        <location evidence="1">Endoplasmic reticulum membrane</location>
        <topology evidence="1">Multi-pass membrane protein</topology>
    </subcellularLocation>
</comment>
<dbReference type="Pfam" id="PF11779">
    <property type="entry name" value="SPT_ssu-like"/>
    <property type="match status" value="1"/>
</dbReference>
<protein>
    <submittedName>
        <fullName evidence="7">Uncharacterized protein</fullName>
    </submittedName>
</protein>
<proteinExistence type="predicted"/>
<gene>
    <name evidence="7" type="ORF">GFSPODELE1_LOCUS7921</name>
</gene>
<keyword evidence="4 6" id="KW-1133">Transmembrane helix</keyword>
<keyword evidence="2 6" id="KW-0812">Transmembrane</keyword>
<evidence type="ECO:0000256" key="6">
    <source>
        <dbReference type="SAM" id="Phobius"/>
    </source>
</evidence>
<dbReference type="EMBL" id="OZ037949">
    <property type="protein sequence ID" value="CAL1710637.1"/>
    <property type="molecule type" value="Genomic_DNA"/>
</dbReference>
<evidence type="ECO:0000256" key="5">
    <source>
        <dbReference type="ARBA" id="ARBA00023136"/>
    </source>
</evidence>
<feature type="transmembrane region" description="Helical" evidence="6">
    <location>
        <begin position="66"/>
        <end position="87"/>
    </location>
</feature>
<keyword evidence="5 6" id="KW-0472">Membrane</keyword>
<evidence type="ECO:0000313" key="7">
    <source>
        <dbReference type="EMBL" id="CAL1710637.1"/>
    </source>
</evidence>
<evidence type="ECO:0000256" key="3">
    <source>
        <dbReference type="ARBA" id="ARBA00022824"/>
    </source>
</evidence>
<keyword evidence="8" id="KW-1185">Reference proteome</keyword>
<dbReference type="InterPro" id="IPR024512">
    <property type="entry name" value="Ser_palmitoyltrfase_ssu-like"/>
</dbReference>
<sequence length="140" mass="16221">MTTETHPYAAYSVAEWKRQPSTMEVIFGLELPYRAPKSAFGVFIWKWRMWFEVTFALSMLQPWEKVLVVTIVNTVFLLLAVALYMYFPHHLAVVRDRTMYYLLGQDAADLGMLDAIQQLFKGWSWNNALPPLVTGTARDL</sequence>
<keyword evidence="3" id="KW-0256">Endoplasmic reticulum</keyword>
<evidence type="ECO:0000256" key="1">
    <source>
        <dbReference type="ARBA" id="ARBA00004477"/>
    </source>
</evidence>
<accession>A0ABP1DUX3</accession>
<organism evidence="7 8">
    <name type="scientific">Somion occarium</name>
    <dbReference type="NCBI Taxonomy" id="3059160"/>
    <lineage>
        <taxon>Eukaryota</taxon>
        <taxon>Fungi</taxon>
        <taxon>Dikarya</taxon>
        <taxon>Basidiomycota</taxon>
        <taxon>Agaricomycotina</taxon>
        <taxon>Agaricomycetes</taxon>
        <taxon>Polyporales</taxon>
        <taxon>Cerrenaceae</taxon>
        <taxon>Somion</taxon>
    </lineage>
</organism>
<evidence type="ECO:0000256" key="2">
    <source>
        <dbReference type="ARBA" id="ARBA00022692"/>
    </source>
</evidence>
<reference evidence="8" key="1">
    <citation type="submission" date="2024-04" db="EMBL/GenBank/DDBJ databases">
        <authorList>
            <person name="Shaw F."/>
            <person name="Minotto A."/>
        </authorList>
    </citation>
    <scope>NUCLEOTIDE SEQUENCE [LARGE SCALE GENOMIC DNA]</scope>
</reference>
<evidence type="ECO:0000313" key="8">
    <source>
        <dbReference type="Proteomes" id="UP001497453"/>
    </source>
</evidence>